<name>A0A6P5TCP7_PRUAV</name>
<evidence type="ECO:0000313" key="1">
    <source>
        <dbReference type="Proteomes" id="UP000515124"/>
    </source>
</evidence>
<dbReference type="AlphaFoldDB" id="A0A6P5TCP7"/>
<gene>
    <name evidence="2" type="primary">LOC110765894</name>
</gene>
<dbReference type="KEGG" id="pavi:110765894"/>
<sequence>MGDNRVRIGTVLVQREWLVPGHALLSYGLHCALLAGVPEEVIKRAAFILEALGNNEHVERLCNESVSAQDQQYQNLVDKMLAFDFHKGDIDLFFQGLFSTES</sequence>
<dbReference type="Proteomes" id="UP000515124">
    <property type="component" value="Unplaced"/>
</dbReference>
<proteinExistence type="predicted"/>
<dbReference type="Gene3D" id="3.40.50.300">
    <property type="entry name" value="P-loop containing nucleotide triphosphate hydrolases"/>
    <property type="match status" value="1"/>
</dbReference>
<accession>A0A6P5TCP7</accession>
<evidence type="ECO:0000313" key="2">
    <source>
        <dbReference type="RefSeq" id="XP_021824830.1"/>
    </source>
</evidence>
<dbReference type="InterPro" id="IPR027417">
    <property type="entry name" value="P-loop_NTPase"/>
</dbReference>
<dbReference type="RefSeq" id="XP_021824830.1">
    <property type="nucleotide sequence ID" value="XM_021969138.1"/>
</dbReference>
<dbReference type="GeneID" id="110765894"/>
<keyword evidence="1" id="KW-1185">Reference proteome</keyword>
<protein>
    <submittedName>
        <fullName evidence="2">DNA mismatch repair protein MSH5-like</fullName>
    </submittedName>
</protein>
<organism evidence="1 2">
    <name type="scientific">Prunus avium</name>
    <name type="common">Cherry</name>
    <name type="synonym">Cerasus avium</name>
    <dbReference type="NCBI Taxonomy" id="42229"/>
    <lineage>
        <taxon>Eukaryota</taxon>
        <taxon>Viridiplantae</taxon>
        <taxon>Streptophyta</taxon>
        <taxon>Embryophyta</taxon>
        <taxon>Tracheophyta</taxon>
        <taxon>Spermatophyta</taxon>
        <taxon>Magnoliopsida</taxon>
        <taxon>eudicotyledons</taxon>
        <taxon>Gunneridae</taxon>
        <taxon>Pentapetalae</taxon>
        <taxon>rosids</taxon>
        <taxon>fabids</taxon>
        <taxon>Rosales</taxon>
        <taxon>Rosaceae</taxon>
        <taxon>Amygdaloideae</taxon>
        <taxon>Amygdaleae</taxon>
        <taxon>Prunus</taxon>
    </lineage>
</organism>
<reference evidence="2" key="1">
    <citation type="submission" date="2025-08" db="UniProtKB">
        <authorList>
            <consortium name="RefSeq"/>
        </authorList>
    </citation>
    <scope>IDENTIFICATION</scope>
</reference>